<dbReference type="Gene3D" id="3.40.190.10">
    <property type="entry name" value="Periplasmic binding protein-like II"/>
    <property type="match status" value="1"/>
</dbReference>
<protein>
    <recommendedName>
        <fullName evidence="3">Solute-binding protein family 5 domain-containing protein</fullName>
    </recommendedName>
</protein>
<dbReference type="Gene3D" id="3.10.105.10">
    <property type="entry name" value="Dipeptide-binding Protein, Domain 3"/>
    <property type="match status" value="1"/>
</dbReference>
<dbReference type="InterPro" id="IPR030678">
    <property type="entry name" value="Peptide/Ni-bd"/>
</dbReference>
<dbReference type="PANTHER" id="PTHR30290">
    <property type="entry name" value="PERIPLASMIC BINDING COMPONENT OF ABC TRANSPORTER"/>
    <property type="match status" value="1"/>
</dbReference>
<reference evidence="4" key="1">
    <citation type="submission" date="2021-01" db="EMBL/GenBank/DDBJ databases">
        <authorList>
            <person name="Corre E."/>
            <person name="Pelletier E."/>
            <person name="Niang G."/>
            <person name="Scheremetjew M."/>
            <person name="Finn R."/>
            <person name="Kale V."/>
            <person name="Holt S."/>
            <person name="Cochrane G."/>
            <person name="Meng A."/>
            <person name="Brown T."/>
            <person name="Cohen L."/>
        </authorList>
    </citation>
    <scope>NUCLEOTIDE SEQUENCE</scope>
    <source>
        <strain evidence="4">CCMP1205</strain>
    </source>
</reference>
<proteinExistence type="predicted"/>
<evidence type="ECO:0000256" key="2">
    <source>
        <dbReference type="SAM" id="SignalP"/>
    </source>
</evidence>
<accession>A0A7S2X035</accession>
<dbReference type="InterPro" id="IPR039424">
    <property type="entry name" value="SBP_5"/>
</dbReference>
<dbReference type="GO" id="GO:0043190">
    <property type="term" value="C:ATP-binding cassette (ABC) transporter complex"/>
    <property type="evidence" value="ECO:0007669"/>
    <property type="project" value="InterPro"/>
</dbReference>
<name>A0A7S2X035_9CHLO</name>
<keyword evidence="2" id="KW-0732">Signal</keyword>
<dbReference type="Pfam" id="PF00496">
    <property type="entry name" value="SBP_bac_5"/>
    <property type="match status" value="1"/>
</dbReference>
<sequence length="531" mass="57917">MMTWRAHAIVLLLCLSILTGSSQAAKDDAIVVGKTFMAGSTNATLDSTAWSLVSHGIAEKLFTVDEMGEIVPQVASSVQKVSDQVWDVMLKDGYKFSDGTPVTADLVAKALTEMNTLNPSAQSSLGSDLKAEAIDDLTVRIESTQPTHIMDSVLAEWAFPIYYVDDTGFEPTFVFTGPYAVENFVEDDHIDLVPNVHYPGADERQEITLKKFQDGDALAAALELGQVDVAFHLPVDTLADLRKKDDVGIKSFEVGYHYMVFYNLCKNNMADVRVREAIDKAISRNALSQALQGGKGTRSLFPQGTPYFSESLGLGADEDKTGAEELLDEAGWKVSPSGKRTNAQGEELKVKLVAYPHRPGLVIMQPVIQDTLEGLGITVEKVLTGDDWSETQEIIDEGDFDMLMWAQHTLPAGDPGWFLNAFFRGDGGKNMGCFNSTTVQEILDELSTVEDHGARVNATANAQAAILQEVPVSNLVTPAWHIGLSKRMKDYVPWGSDYYVIRADMPITPNQPESKAEAEEPEGTADEPGSN</sequence>
<feature type="region of interest" description="Disordered" evidence="1">
    <location>
        <begin position="509"/>
        <end position="531"/>
    </location>
</feature>
<dbReference type="GO" id="GO:1904680">
    <property type="term" value="F:peptide transmembrane transporter activity"/>
    <property type="evidence" value="ECO:0007669"/>
    <property type="project" value="TreeGrafter"/>
</dbReference>
<evidence type="ECO:0000313" key="4">
    <source>
        <dbReference type="EMBL" id="CAD9717321.1"/>
    </source>
</evidence>
<evidence type="ECO:0000256" key="1">
    <source>
        <dbReference type="SAM" id="MobiDB-lite"/>
    </source>
</evidence>
<dbReference type="GO" id="GO:0015833">
    <property type="term" value="P:peptide transport"/>
    <property type="evidence" value="ECO:0007669"/>
    <property type="project" value="TreeGrafter"/>
</dbReference>
<organism evidence="4">
    <name type="scientific">Chloropicon primus</name>
    <dbReference type="NCBI Taxonomy" id="1764295"/>
    <lineage>
        <taxon>Eukaryota</taxon>
        <taxon>Viridiplantae</taxon>
        <taxon>Chlorophyta</taxon>
        <taxon>Chloropicophyceae</taxon>
        <taxon>Chloropicales</taxon>
        <taxon>Chloropicaceae</taxon>
        <taxon>Chloropicon</taxon>
    </lineage>
</organism>
<dbReference type="InterPro" id="IPR000914">
    <property type="entry name" value="SBP_5_dom"/>
</dbReference>
<gene>
    <name evidence="4" type="ORF">CPRI1469_LOCUS6181</name>
</gene>
<evidence type="ECO:0000259" key="3">
    <source>
        <dbReference type="Pfam" id="PF00496"/>
    </source>
</evidence>
<dbReference type="SUPFAM" id="SSF53850">
    <property type="entry name" value="Periplasmic binding protein-like II"/>
    <property type="match status" value="1"/>
</dbReference>
<dbReference type="AlphaFoldDB" id="A0A7S2X035"/>
<feature type="signal peptide" evidence="2">
    <location>
        <begin position="1"/>
        <end position="24"/>
    </location>
</feature>
<dbReference type="PANTHER" id="PTHR30290:SF81">
    <property type="entry name" value="OLIGOPEPTIDE-BINDING PROTEIN OPPA"/>
    <property type="match status" value="1"/>
</dbReference>
<feature type="chain" id="PRO_5031329213" description="Solute-binding protein family 5 domain-containing protein" evidence="2">
    <location>
        <begin position="25"/>
        <end position="531"/>
    </location>
</feature>
<dbReference type="EMBL" id="HBHL01009274">
    <property type="protein sequence ID" value="CAD9717321.1"/>
    <property type="molecule type" value="Transcribed_RNA"/>
</dbReference>
<dbReference type="PIRSF" id="PIRSF002741">
    <property type="entry name" value="MppA"/>
    <property type="match status" value="1"/>
</dbReference>
<feature type="domain" description="Solute-binding protein family 5" evidence="3">
    <location>
        <begin position="69"/>
        <end position="429"/>
    </location>
</feature>